<dbReference type="PROSITE" id="PS01228">
    <property type="entry name" value="COF_1"/>
    <property type="match status" value="1"/>
</dbReference>
<comment type="caution">
    <text evidence="1">The sequence shown here is derived from an EMBL/GenBank/DDBJ whole genome shotgun (WGS) entry which is preliminary data.</text>
</comment>
<gene>
    <name evidence="1" type="ORF">BTO14_01570</name>
</gene>
<dbReference type="GO" id="GO:0016791">
    <property type="term" value="F:phosphatase activity"/>
    <property type="evidence" value="ECO:0007669"/>
    <property type="project" value="TreeGrafter"/>
</dbReference>
<keyword evidence="2" id="KW-1185">Reference proteome</keyword>
<sequence>MNLSNVKLVVSDMDGTLLNSEGKVSNLFFDLFEQLKKQDIIFCAASGRQYNSIVHKLAPIKDEIFVIAENGGIAKKGDKVLVLNSLAAEKIKTLIPVLRTIKDAHIVLCGKNCAFIESNNNEFITLFQEYYSSYKIVDDLMAIADSEEYLKIAIYHFTSSEDFIYPKVKSFENEMLVKISGKNWLDISDKKANKGTALREVQKLLNITKEQTLVFGDYHNDIEMLKEATFSFAMKNAHKDIIEIANYTTESNDNFGVEKIISLLIKSKVK</sequence>
<dbReference type="SUPFAM" id="SSF56784">
    <property type="entry name" value="HAD-like"/>
    <property type="match status" value="1"/>
</dbReference>
<dbReference type="SFLD" id="SFLDG01140">
    <property type="entry name" value="C2.B:_Phosphomannomutase_and_P"/>
    <property type="match status" value="1"/>
</dbReference>
<name>A0A2P6CAR9_9FLAO</name>
<evidence type="ECO:0000313" key="1">
    <source>
        <dbReference type="EMBL" id="PQJ72017.1"/>
    </source>
</evidence>
<evidence type="ECO:0000313" key="2">
    <source>
        <dbReference type="Proteomes" id="UP000247345"/>
    </source>
</evidence>
<dbReference type="Gene3D" id="3.40.50.1000">
    <property type="entry name" value="HAD superfamily/HAD-like"/>
    <property type="match status" value="1"/>
</dbReference>
<accession>A0A2P6CAR9</accession>
<dbReference type="RefSeq" id="WP_146105238.1">
    <property type="nucleotide sequence ID" value="NZ_CP150661.1"/>
</dbReference>
<dbReference type="InterPro" id="IPR023214">
    <property type="entry name" value="HAD_sf"/>
</dbReference>
<dbReference type="NCBIfam" id="TIGR01484">
    <property type="entry name" value="HAD-SF-IIB"/>
    <property type="match status" value="1"/>
</dbReference>
<reference evidence="1 2" key="1">
    <citation type="submission" date="2016-12" db="EMBL/GenBank/DDBJ databases">
        <title>Trade-off between light-utilization and light-protection in marine flavobacteria.</title>
        <authorList>
            <person name="Kumagai Y."/>
            <person name="Yoshizawa S."/>
            <person name="Kogure K."/>
            <person name="Iwasaki W."/>
        </authorList>
    </citation>
    <scope>NUCLEOTIDE SEQUENCE [LARGE SCALE GENOMIC DNA]</scope>
    <source>
        <strain evidence="1 2">KCTC 12100</strain>
    </source>
</reference>
<dbReference type="Proteomes" id="UP000247345">
    <property type="component" value="Unassembled WGS sequence"/>
</dbReference>
<dbReference type="GO" id="GO:0000287">
    <property type="term" value="F:magnesium ion binding"/>
    <property type="evidence" value="ECO:0007669"/>
    <property type="project" value="TreeGrafter"/>
</dbReference>
<organism evidence="1 2">
    <name type="scientific">Polaribacter butkevichii</name>
    <dbReference type="NCBI Taxonomy" id="218490"/>
    <lineage>
        <taxon>Bacteria</taxon>
        <taxon>Pseudomonadati</taxon>
        <taxon>Bacteroidota</taxon>
        <taxon>Flavobacteriia</taxon>
        <taxon>Flavobacteriales</taxon>
        <taxon>Flavobacteriaceae</taxon>
    </lineage>
</organism>
<dbReference type="SFLD" id="SFLDS00003">
    <property type="entry name" value="Haloacid_Dehalogenase"/>
    <property type="match status" value="1"/>
</dbReference>
<dbReference type="InterPro" id="IPR006379">
    <property type="entry name" value="HAD-SF_hydro_IIB"/>
</dbReference>
<dbReference type="PANTHER" id="PTHR10000:SF8">
    <property type="entry name" value="HAD SUPERFAMILY HYDROLASE-LIKE, TYPE 3"/>
    <property type="match status" value="1"/>
</dbReference>
<proteinExistence type="predicted"/>
<dbReference type="EMBL" id="MSCK01000001">
    <property type="protein sequence ID" value="PQJ72017.1"/>
    <property type="molecule type" value="Genomic_DNA"/>
</dbReference>
<dbReference type="Gene3D" id="3.30.1240.10">
    <property type="match status" value="1"/>
</dbReference>
<dbReference type="NCBIfam" id="TIGR00099">
    <property type="entry name" value="Cof-subfamily"/>
    <property type="match status" value="1"/>
</dbReference>
<dbReference type="GO" id="GO:0005829">
    <property type="term" value="C:cytosol"/>
    <property type="evidence" value="ECO:0007669"/>
    <property type="project" value="TreeGrafter"/>
</dbReference>
<dbReference type="Pfam" id="PF08282">
    <property type="entry name" value="Hydrolase_3"/>
    <property type="match status" value="1"/>
</dbReference>
<dbReference type="InterPro" id="IPR036412">
    <property type="entry name" value="HAD-like_sf"/>
</dbReference>
<dbReference type="InterPro" id="IPR000150">
    <property type="entry name" value="Cof"/>
</dbReference>
<dbReference type="OrthoDB" id="9814970at2"/>
<protein>
    <submittedName>
        <fullName evidence="1">Haloacid dehalogenase</fullName>
    </submittedName>
</protein>
<dbReference type="PANTHER" id="PTHR10000">
    <property type="entry name" value="PHOSPHOSERINE PHOSPHATASE"/>
    <property type="match status" value="1"/>
</dbReference>
<dbReference type="AlphaFoldDB" id="A0A2P6CAR9"/>